<evidence type="ECO:0000313" key="5">
    <source>
        <dbReference type="EMBL" id="NKE68714.1"/>
    </source>
</evidence>
<evidence type="ECO:0000256" key="1">
    <source>
        <dbReference type="ARBA" id="ARBA00037999"/>
    </source>
</evidence>
<dbReference type="SUPFAM" id="SSF53383">
    <property type="entry name" value="PLP-dependent transferases"/>
    <property type="match status" value="1"/>
</dbReference>
<evidence type="ECO:0000313" key="6">
    <source>
        <dbReference type="Proteomes" id="UP000521868"/>
    </source>
</evidence>
<dbReference type="PIRSF" id="PIRSF000390">
    <property type="entry name" value="PLP_StrS"/>
    <property type="match status" value="1"/>
</dbReference>
<reference evidence="5 6" key="1">
    <citation type="journal article" date="2020" name="Nature">
        <title>Bacterial chemolithoautotrophy via manganese oxidation.</title>
        <authorList>
            <person name="Yu H."/>
            <person name="Leadbetter J.R."/>
        </authorList>
    </citation>
    <scope>NUCLEOTIDE SEQUENCE [LARGE SCALE GENOMIC DNA]</scope>
    <source>
        <strain evidence="5 6">RBP-1</strain>
    </source>
</reference>
<organism evidence="5 6">
    <name type="scientific">Ramlibacter lithotrophicus</name>
    <dbReference type="NCBI Taxonomy" id="2606681"/>
    <lineage>
        <taxon>Bacteria</taxon>
        <taxon>Pseudomonadati</taxon>
        <taxon>Pseudomonadota</taxon>
        <taxon>Betaproteobacteria</taxon>
        <taxon>Burkholderiales</taxon>
        <taxon>Comamonadaceae</taxon>
        <taxon>Ramlibacter</taxon>
    </lineage>
</organism>
<dbReference type="PANTHER" id="PTHR30244">
    <property type="entry name" value="TRANSAMINASE"/>
    <property type="match status" value="1"/>
</dbReference>
<dbReference type="Gene3D" id="3.90.1150.10">
    <property type="entry name" value="Aspartate Aminotransferase, domain 1"/>
    <property type="match status" value="1"/>
</dbReference>
<dbReference type="PANTHER" id="PTHR30244:SF34">
    <property type="entry name" value="DTDP-4-AMINO-4,6-DIDEOXYGALACTOSE TRANSAMINASE"/>
    <property type="match status" value="1"/>
</dbReference>
<accession>A0A7X6DK85</accession>
<dbReference type="InterPro" id="IPR015421">
    <property type="entry name" value="PyrdxlP-dep_Trfase_major"/>
</dbReference>
<evidence type="ECO:0000256" key="3">
    <source>
        <dbReference type="PIRSR" id="PIRSR000390-2"/>
    </source>
</evidence>
<dbReference type="AlphaFoldDB" id="A0A7X6DK85"/>
<dbReference type="InterPro" id="IPR015424">
    <property type="entry name" value="PyrdxlP-dep_Trfase"/>
</dbReference>
<feature type="active site" description="Proton acceptor" evidence="2">
    <location>
        <position position="183"/>
    </location>
</feature>
<dbReference type="Gene3D" id="3.40.640.10">
    <property type="entry name" value="Type I PLP-dependent aspartate aminotransferase-like (Major domain)"/>
    <property type="match status" value="1"/>
</dbReference>
<keyword evidence="3 4" id="KW-0663">Pyridoxal phosphate</keyword>
<sequence>MSNIRLMKPYISFDDVELEFRSIFNSGMFTRGPYVERFQRELAAFTGAKHAFLATSATTALWACLKLLGIGAGDEVVVSDFSFPASANVVEDLGAMPVFGDVSLTTYNLTAATLEGLITPRTKAVIFVDALGNPTGISEITALCRARGIPLIEDAACAIGSSENGKRVGGIADLSCFSFHPRKLISTGEGGAITTDRSEWAEWLRVKLAHGAKGMRGPGLDFPEFGYNFRLPDLQAVMGSKQLARLDTVIDERNATRERYIELLRPLGFIVQEIGPGVRYNVQSMVFTVPEGVARDSLITKLKDSGVETTLGTYCLSNSTYYAKKYGQVNPVARALEANTITLPMYSGVDVDDVVDRIRRVL</sequence>
<name>A0A7X6DK85_9BURK</name>
<keyword evidence="6" id="KW-1185">Reference proteome</keyword>
<evidence type="ECO:0000256" key="2">
    <source>
        <dbReference type="PIRSR" id="PIRSR000390-1"/>
    </source>
</evidence>
<gene>
    <name evidence="5" type="ORF">RAMLITH_23105</name>
</gene>
<dbReference type="CDD" id="cd00616">
    <property type="entry name" value="AHBA_syn"/>
    <property type="match status" value="1"/>
</dbReference>
<keyword evidence="5" id="KW-0032">Aminotransferase</keyword>
<feature type="modified residue" description="N6-(pyridoxal phosphate)lysine" evidence="3">
    <location>
        <position position="183"/>
    </location>
</feature>
<keyword evidence="5" id="KW-0808">Transferase</keyword>
<protein>
    <submittedName>
        <fullName evidence="5">DegT/DnrJ/EryC1/StrS family aminotransferase</fullName>
    </submittedName>
</protein>
<dbReference type="GO" id="GO:0030170">
    <property type="term" value="F:pyridoxal phosphate binding"/>
    <property type="evidence" value="ECO:0007669"/>
    <property type="project" value="TreeGrafter"/>
</dbReference>
<comment type="similarity">
    <text evidence="1 4">Belongs to the DegT/DnrJ/EryC1 family.</text>
</comment>
<dbReference type="InterPro" id="IPR000653">
    <property type="entry name" value="DegT/StrS_aminotransferase"/>
</dbReference>
<dbReference type="GO" id="GO:0000271">
    <property type="term" value="P:polysaccharide biosynthetic process"/>
    <property type="evidence" value="ECO:0007669"/>
    <property type="project" value="TreeGrafter"/>
</dbReference>
<dbReference type="Pfam" id="PF01041">
    <property type="entry name" value="DegT_DnrJ_EryC1"/>
    <property type="match status" value="1"/>
</dbReference>
<dbReference type="Proteomes" id="UP000521868">
    <property type="component" value="Unassembled WGS sequence"/>
</dbReference>
<comment type="caution">
    <text evidence="5">The sequence shown here is derived from an EMBL/GenBank/DDBJ whole genome shotgun (WGS) entry which is preliminary data.</text>
</comment>
<evidence type="ECO:0000256" key="4">
    <source>
        <dbReference type="RuleBase" id="RU004508"/>
    </source>
</evidence>
<dbReference type="RefSeq" id="WP_168109842.1">
    <property type="nucleotide sequence ID" value="NZ_VTOX01000012.1"/>
</dbReference>
<dbReference type="InterPro" id="IPR015422">
    <property type="entry name" value="PyrdxlP-dep_Trfase_small"/>
</dbReference>
<proteinExistence type="inferred from homology"/>
<dbReference type="GO" id="GO:0008483">
    <property type="term" value="F:transaminase activity"/>
    <property type="evidence" value="ECO:0007669"/>
    <property type="project" value="UniProtKB-KW"/>
</dbReference>
<dbReference type="EMBL" id="VTOX01000012">
    <property type="protein sequence ID" value="NKE68714.1"/>
    <property type="molecule type" value="Genomic_DNA"/>
</dbReference>